<feature type="region of interest" description="Disordered" evidence="2">
    <location>
        <begin position="72"/>
        <end position="107"/>
    </location>
</feature>
<evidence type="ECO:0000256" key="2">
    <source>
        <dbReference type="SAM" id="MobiDB-lite"/>
    </source>
</evidence>
<feature type="compositionally biased region" description="Basic residues" evidence="2">
    <location>
        <begin position="444"/>
        <end position="456"/>
    </location>
</feature>
<feature type="coiled-coil region" evidence="1">
    <location>
        <begin position="273"/>
        <end position="300"/>
    </location>
</feature>
<dbReference type="EMBL" id="JALLAZ020001409">
    <property type="protein sequence ID" value="KAL3775496.1"/>
    <property type="molecule type" value="Genomic_DNA"/>
</dbReference>
<feature type="region of interest" description="Disordered" evidence="2">
    <location>
        <begin position="418"/>
        <end position="456"/>
    </location>
</feature>
<accession>A0ABD3NKF4</accession>
<proteinExistence type="predicted"/>
<organism evidence="3 4">
    <name type="scientific">Stephanodiscus triporus</name>
    <dbReference type="NCBI Taxonomy" id="2934178"/>
    <lineage>
        <taxon>Eukaryota</taxon>
        <taxon>Sar</taxon>
        <taxon>Stramenopiles</taxon>
        <taxon>Ochrophyta</taxon>
        <taxon>Bacillariophyta</taxon>
        <taxon>Coscinodiscophyceae</taxon>
        <taxon>Thalassiosirophycidae</taxon>
        <taxon>Stephanodiscales</taxon>
        <taxon>Stephanodiscaceae</taxon>
        <taxon>Stephanodiscus</taxon>
    </lineage>
</organism>
<keyword evidence="4" id="KW-1185">Reference proteome</keyword>
<comment type="caution">
    <text evidence="3">The sequence shown here is derived from an EMBL/GenBank/DDBJ whole genome shotgun (WGS) entry which is preliminary data.</text>
</comment>
<dbReference type="Proteomes" id="UP001530315">
    <property type="component" value="Unassembled WGS sequence"/>
</dbReference>
<keyword evidence="1" id="KW-0175">Coiled coil</keyword>
<dbReference type="AlphaFoldDB" id="A0ABD3NKF4"/>
<evidence type="ECO:0000313" key="3">
    <source>
        <dbReference type="EMBL" id="KAL3775496.1"/>
    </source>
</evidence>
<name>A0ABD3NKF4_9STRA</name>
<sequence length="456" mass="51542">MSPSSAWLQAIDRATDCLRREGGGENVHEVVSSMAYLSSLEDWILTLPEEAWHSPPTVEPATIVSPNYQPGAAFPSRAAPTPATRESRRHFGTNNPYAGFASTDASDDDISEIDEQGEDEAGDEVLLEPTSHGMTLLRLLIRIRTTISDLWAHRSKALADAREWTDACISLVSAIAKSSDAMVLADSQISRYFQREQEGFGSSSQQPRWALEQDADIVHVAIQSVVRVSARYQELAQRQINKLERILLPQWESRDEVKSRMGQERWKNNPSPKRDYAVLREESEQELRQLRKAMESLEEADVDALNSLALAMKRRLKEGTGHRYNGKRPEEILRNADVGRLGRYPDATEYGWTFTGSNPASHVEFFEKTFDDGKLIKVDWYYTAATIKTAMDHPRQGKTQMFAKAGVTPDLYVQILENPRIHTDQRYQKKGSSNQKKTNERGRGRGSHRRGPKQSK</sequence>
<evidence type="ECO:0000256" key="1">
    <source>
        <dbReference type="SAM" id="Coils"/>
    </source>
</evidence>
<reference evidence="3 4" key="1">
    <citation type="submission" date="2024-10" db="EMBL/GenBank/DDBJ databases">
        <title>Updated reference genomes for cyclostephanoid diatoms.</title>
        <authorList>
            <person name="Roberts W.R."/>
            <person name="Alverson A.J."/>
        </authorList>
    </citation>
    <scope>NUCLEOTIDE SEQUENCE [LARGE SCALE GENOMIC DNA]</scope>
    <source>
        <strain evidence="3 4">AJA276-08</strain>
    </source>
</reference>
<evidence type="ECO:0000313" key="4">
    <source>
        <dbReference type="Proteomes" id="UP001530315"/>
    </source>
</evidence>
<gene>
    <name evidence="3" type="ORF">ACHAW5_000241</name>
</gene>
<protein>
    <submittedName>
        <fullName evidence="3">Uncharacterized protein</fullName>
    </submittedName>
</protein>